<organism evidence="3 4">
    <name type="scientific">Rhododendron simsii</name>
    <name type="common">Sims's rhododendron</name>
    <dbReference type="NCBI Taxonomy" id="118357"/>
    <lineage>
        <taxon>Eukaryota</taxon>
        <taxon>Viridiplantae</taxon>
        <taxon>Streptophyta</taxon>
        <taxon>Embryophyta</taxon>
        <taxon>Tracheophyta</taxon>
        <taxon>Spermatophyta</taxon>
        <taxon>Magnoliopsida</taxon>
        <taxon>eudicotyledons</taxon>
        <taxon>Gunneridae</taxon>
        <taxon>Pentapetalae</taxon>
        <taxon>asterids</taxon>
        <taxon>Ericales</taxon>
        <taxon>Ericaceae</taxon>
        <taxon>Ericoideae</taxon>
        <taxon>Rhodoreae</taxon>
        <taxon>Rhododendron</taxon>
    </lineage>
</organism>
<sequence>MPQDRLRSFVKCDDPKGVVECGTIRKSKSNPKRLEEKDESRKMPKNSNSSSSSAYKEAGKEMVPEKDTEDNPSSFQLLEVSKGAQKLNQVIDSWSKGMNFDGNSKEIAKDLLKGALDLQESLIMLGKLQEASQYMAKLKKKQKERSKGEKIDQVGMERTKSLRFTERNYDLEFQKPRFSDYGCSRDFFEQREKSMGERVYKVGRERTNSHRFLDHNHEMGFQKLRVSDYGYSSGCFKQKEKSTGERIHEMEIERMDSHRSYQKGFHKPKRSVDEKSGGERIHEVGIERTNSHYFMDLNCQTGFQKPRLSADELSGGEFFHDVGIKRSNSHHIGDRNDQTVLQMPRLSADGYSRDCFGELRTVIIDSLARQNLLPPSCIEERDFCQKRAPDSAPGIASTSSSQSSMGNSHEFTSSNSSLSSKAPNKPKGSNLIAKLMGIEEFPRKWLEHEKISSPRRAVFDTDMPKARKPRSAAYKVNTEQVKLKEIVETMHFKGLLKSNDPEGLGLQYRHSNVSDSKKRFSEDAPPIVIMRPWHISSAEEREPRVQKLIREIEALDMSDSQGGLNSVEICGRVKKGDETPTKRISQGGDKGSKVVRAKPEEISVKTKGKLSSNKLNASVAVNQEQRKREIEKRVDKVQKVAPCRKKPEEVENVKSKGAIKWQNEAKVTSPKERRPEVGSIIAKSRVSQQKYTFSSVISKHAKPAVPQNIGGRKKNRNNERPVKAPLAADFVIIAHTVENESVGCKYGDKLMDISCENEADTTIIHPTAADQLLTDEGTDASEIQIDEQCDSSQNSPYDILPQTTQHESFNESAEETKHCISQKVTETICFRTETNAEDLILSSPSFLSYAEELYDINSNNGIHLKPTSLNNHETNERRLLLDCANELMQYRILRCKQPVHPLLLIPVSCSKSTTSLSQLAEEVSDGIENLRSYRKNFGEKFHKDSLFSVVERDLRCRGVVSGGWDLGWKHSFTADEVEEAVGDVEKLVFSELLEHIDCFKQKEKSTGERIHEMEIERMDSHHFIDRSYQKGFHKPQRSVDEKSGGERIHKVGIERTNFHYFMDHICQTGFQKPRLSADELTRGEFFHDVGIKRSNSHHIGDRNDQTVLQMPRLSADGYSRDCFGELRTVIRDSLARQNLLPPSCIEERDFCQKRAPDSAPGIASTSSSQSSMGHSHEFASSNSSLSSKAPNKPKGSNLIAKLMGIEEFPRKWLEHEKISSSRRAVFDTDMPKARKPQSAAYMVDTEQVKLKEIVETAHFKGLLKSNAAEGLGLQYRLSNVSDSKKRFSEDAPPIVVMRPWRISSAEEREPRVQKLIREIEALDMSDSQVNQQQRKREIEKRVDKVQKVAPCRKKPEEVENVESKGAIKWQDEAKLTSPKERRPEVGSIVAKSCVAQQKYTSSSVISKHAKPAGPKNIGDRKKNRNNERPVKAPSAADFVIIAHMVENESVGCKYGDKLMDISCENEADATIIYPTAADQLLTNERTDASEIQIDKQCDSSQNFPYYVLPQTTQHESFNESAEESKHCISQKVTETICFRTETNAEDLILSSPSFLSYAEELNDINSNNAIHLKPTSLNNHETNERRLLLDCANELMQYRILRCKQPVHPLLLIPVSCSKSATSLSQLAEEVSDGIENLRSYRKNFGEKFHKDSLFSVVERDLRCRGVVSGGWVLGWKHSFTADEVEEAVGDVEKLVFSELLEDMFVDFIH</sequence>
<feature type="compositionally biased region" description="Low complexity" evidence="1">
    <location>
        <begin position="397"/>
        <end position="420"/>
    </location>
</feature>
<gene>
    <name evidence="3" type="ORF">RHSIM_Rhsim01G0100000</name>
</gene>
<evidence type="ECO:0000313" key="4">
    <source>
        <dbReference type="Proteomes" id="UP000626092"/>
    </source>
</evidence>
<dbReference type="Pfam" id="PF14309">
    <property type="entry name" value="DUF4378"/>
    <property type="match status" value="2"/>
</dbReference>
<keyword evidence="4" id="KW-1185">Reference proteome</keyword>
<feature type="region of interest" description="Disordered" evidence="1">
    <location>
        <begin position="258"/>
        <end position="278"/>
    </location>
</feature>
<dbReference type="InterPro" id="IPR025486">
    <property type="entry name" value="DUF4378"/>
</dbReference>
<name>A0A834LXR9_RHOSS</name>
<proteinExistence type="predicted"/>
<feature type="region of interest" description="Disordered" evidence="1">
    <location>
        <begin position="1155"/>
        <end position="1193"/>
    </location>
</feature>
<protein>
    <recommendedName>
        <fullName evidence="2">DUF4378 domain-containing protein</fullName>
    </recommendedName>
</protein>
<feature type="region of interest" description="Disordered" evidence="1">
    <location>
        <begin position="388"/>
        <end position="429"/>
    </location>
</feature>
<evidence type="ECO:0000259" key="2">
    <source>
        <dbReference type="Pfam" id="PF14309"/>
    </source>
</evidence>
<dbReference type="PANTHER" id="PTHR34282:SF2">
    <property type="entry name" value="DUF3741 DOMAIN-CONTAINING PROTEIN"/>
    <property type="match status" value="1"/>
</dbReference>
<feature type="compositionally biased region" description="Basic and acidic residues" evidence="1">
    <location>
        <begin position="57"/>
        <end position="66"/>
    </location>
</feature>
<dbReference type="EMBL" id="WJXA01000001">
    <property type="protein sequence ID" value="KAF7152549.1"/>
    <property type="molecule type" value="Genomic_DNA"/>
</dbReference>
<evidence type="ECO:0000313" key="3">
    <source>
        <dbReference type="EMBL" id="KAF7152549.1"/>
    </source>
</evidence>
<feature type="compositionally biased region" description="Basic and acidic residues" evidence="1">
    <location>
        <begin position="1417"/>
        <end position="1430"/>
    </location>
</feature>
<comment type="caution">
    <text evidence="3">The sequence shown here is derived from an EMBL/GenBank/DDBJ whole genome shotgun (WGS) entry which is preliminary data.</text>
</comment>
<feature type="domain" description="DUF4378" evidence="2">
    <location>
        <begin position="869"/>
        <end position="994"/>
    </location>
</feature>
<feature type="domain" description="DUF4378" evidence="2">
    <location>
        <begin position="1577"/>
        <end position="1703"/>
    </location>
</feature>
<reference evidence="3" key="1">
    <citation type="submission" date="2019-11" db="EMBL/GenBank/DDBJ databases">
        <authorList>
            <person name="Liu Y."/>
            <person name="Hou J."/>
            <person name="Li T.-Q."/>
            <person name="Guan C.-H."/>
            <person name="Wu X."/>
            <person name="Wu H.-Z."/>
            <person name="Ling F."/>
            <person name="Zhang R."/>
            <person name="Shi X.-G."/>
            <person name="Ren J.-P."/>
            <person name="Chen E.-F."/>
            <person name="Sun J.-M."/>
        </authorList>
    </citation>
    <scope>NUCLEOTIDE SEQUENCE</scope>
    <source>
        <strain evidence="3">Adult_tree_wgs_1</strain>
        <tissue evidence="3">Leaves</tissue>
    </source>
</reference>
<dbReference type="OrthoDB" id="1079501at2759"/>
<evidence type="ECO:0000256" key="1">
    <source>
        <dbReference type="SAM" id="MobiDB-lite"/>
    </source>
</evidence>
<dbReference type="Proteomes" id="UP000626092">
    <property type="component" value="Unassembled WGS sequence"/>
</dbReference>
<feature type="compositionally biased region" description="Low complexity" evidence="1">
    <location>
        <begin position="1164"/>
        <end position="1193"/>
    </location>
</feature>
<feature type="region of interest" description="Disordered" evidence="1">
    <location>
        <begin position="23"/>
        <end position="74"/>
    </location>
</feature>
<feature type="compositionally biased region" description="Basic and acidic residues" evidence="1">
    <location>
        <begin position="32"/>
        <end position="42"/>
    </location>
</feature>
<feature type="region of interest" description="Disordered" evidence="1">
    <location>
        <begin position="1402"/>
        <end position="1431"/>
    </location>
</feature>
<feature type="compositionally biased region" description="Basic residues" evidence="1">
    <location>
        <begin position="260"/>
        <end position="269"/>
    </location>
</feature>
<accession>A0A834LXR9</accession>
<dbReference type="PANTHER" id="PTHR34282">
    <property type="entry name" value="OS01G0228800 PROTEIN-RELATED"/>
    <property type="match status" value="1"/>
</dbReference>